<dbReference type="GO" id="GO:0016746">
    <property type="term" value="F:acyltransferase activity"/>
    <property type="evidence" value="ECO:0007669"/>
    <property type="project" value="UniProtKB-KW"/>
</dbReference>
<accession>A0A1I1C765</accession>
<feature type="region of interest" description="Disordered" evidence="4">
    <location>
        <begin position="487"/>
        <end position="509"/>
    </location>
</feature>
<dbReference type="Pfam" id="PF18313">
    <property type="entry name" value="TLP1_add_C"/>
    <property type="match status" value="1"/>
</dbReference>
<evidence type="ECO:0000313" key="6">
    <source>
        <dbReference type="EMBL" id="SFB58489.1"/>
    </source>
</evidence>
<dbReference type="STRING" id="490629.SAMN05216266_12242"/>
<dbReference type="RefSeq" id="WP_091677492.1">
    <property type="nucleotide sequence ID" value="NZ_FOKG01000022.1"/>
</dbReference>
<proteinExistence type="inferred from homology"/>
<keyword evidence="7" id="KW-1185">Reference proteome</keyword>
<evidence type="ECO:0000256" key="1">
    <source>
        <dbReference type="ARBA" id="ARBA00010982"/>
    </source>
</evidence>
<sequence length="509" mass="52861">MDPRTPVIVGVGQHTWRDATPTSPRELMRLAIEGAVADTGAPGVLGRVQSLGVVDSFSWGTADPAALLAEDLGISPAETVYTHTSGTSPLDLLADSAGRISAGELDAALITGGEAVKALFGGRYGGGPKQPEGTAPSRMLGIDREPQHAAEAAAQLLIPVAFYPLFENAIRADAGSGTDEHLEWLGRLWASFADVATVNPHAVMGAAPSAHDITTAGPRNRMAAAPYRKLMTANIFVDQAAALVVCSAEAARAAGIDPANWVFVHATATANDHWFPSERPHLHRSPAIAAVGDAVLTHAGLDIDDIAHLDLYSCFPSAVQVAATELGLNRAALTDRNRPPTVTGGLTFAGGPGSNYVTHSVATLATRLRAEPEQYGLATAVGWYLTKHAGVVLSGRPPDTPYAHHDRTTEVSRLPRRAITTGATGAATVETYTVVYGRSGEPERGIVLCGLPDGSRAVAASEAPDTIAALLGSDPLGTKADLFPTRLPPPANRERSAPPAPVTGFHIPG</sequence>
<dbReference type="Proteomes" id="UP000243799">
    <property type="component" value="Unassembled WGS sequence"/>
</dbReference>
<dbReference type="InterPro" id="IPR040771">
    <property type="entry name" value="TLP1_add_C"/>
</dbReference>
<evidence type="ECO:0000259" key="5">
    <source>
        <dbReference type="Pfam" id="PF18313"/>
    </source>
</evidence>
<keyword evidence="2 6" id="KW-0808">Transferase</keyword>
<organism evidence="6 7">
    <name type="scientific">Amycolatopsis marina</name>
    <dbReference type="NCBI Taxonomy" id="490629"/>
    <lineage>
        <taxon>Bacteria</taxon>
        <taxon>Bacillati</taxon>
        <taxon>Actinomycetota</taxon>
        <taxon>Actinomycetes</taxon>
        <taxon>Pseudonocardiales</taxon>
        <taxon>Pseudonocardiaceae</taxon>
        <taxon>Amycolatopsis</taxon>
    </lineage>
</organism>
<dbReference type="PANTHER" id="PTHR18919:SF139">
    <property type="entry name" value="THIOLASE-LIKE PROTEIN TYPE 1 ADDITIONAL C-TERMINAL DOMAIN-CONTAINING PROTEIN"/>
    <property type="match status" value="1"/>
</dbReference>
<evidence type="ECO:0000256" key="4">
    <source>
        <dbReference type="SAM" id="MobiDB-lite"/>
    </source>
</evidence>
<dbReference type="PANTHER" id="PTHR18919">
    <property type="entry name" value="ACETYL-COA C-ACYLTRANSFERASE"/>
    <property type="match status" value="1"/>
</dbReference>
<dbReference type="Gene3D" id="2.40.50.840">
    <property type="match status" value="1"/>
</dbReference>
<reference evidence="7" key="1">
    <citation type="submission" date="2016-10" db="EMBL/GenBank/DDBJ databases">
        <authorList>
            <person name="Varghese N."/>
            <person name="Submissions S."/>
        </authorList>
    </citation>
    <scope>NUCLEOTIDE SEQUENCE [LARGE SCALE GENOMIC DNA]</scope>
    <source>
        <strain evidence="7">CGMCC 4.3568</strain>
    </source>
</reference>
<dbReference type="Gene3D" id="3.40.47.10">
    <property type="match status" value="1"/>
</dbReference>
<feature type="domain" description="Thiolase-like protein type 1 additional C-terminal" evidence="5">
    <location>
        <begin position="410"/>
        <end position="480"/>
    </location>
</feature>
<dbReference type="InterPro" id="IPR016039">
    <property type="entry name" value="Thiolase-like"/>
</dbReference>
<dbReference type="OrthoDB" id="4470569at2"/>
<dbReference type="AlphaFoldDB" id="A0A1I1C765"/>
<comment type="similarity">
    <text evidence="1">Belongs to the thiolase-like superfamily. Thiolase family.</text>
</comment>
<dbReference type="EMBL" id="FOKG01000022">
    <property type="protein sequence ID" value="SFB58489.1"/>
    <property type="molecule type" value="Genomic_DNA"/>
</dbReference>
<evidence type="ECO:0000256" key="2">
    <source>
        <dbReference type="ARBA" id="ARBA00022679"/>
    </source>
</evidence>
<keyword evidence="3" id="KW-0012">Acyltransferase</keyword>
<evidence type="ECO:0000313" key="7">
    <source>
        <dbReference type="Proteomes" id="UP000243799"/>
    </source>
</evidence>
<protein>
    <submittedName>
        <fullName evidence="6">Acetyl-CoA C-acetyltransferase</fullName>
    </submittedName>
</protein>
<name>A0A1I1C765_9PSEU</name>
<dbReference type="SUPFAM" id="SSF53901">
    <property type="entry name" value="Thiolase-like"/>
    <property type="match status" value="2"/>
</dbReference>
<gene>
    <name evidence="6" type="ORF">SAMN05216266_12242</name>
</gene>
<evidence type="ECO:0000256" key="3">
    <source>
        <dbReference type="ARBA" id="ARBA00023315"/>
    </source>
</evidence>